<keyword evidence="3 8" id="KW-0349">Heme</keyword>
<dbReference type="InterPro" id="IPR022837">
    <property type="entry name" value="MsrQ-like"/>
</dbReference>
<feature type="transmembrane region" description="Helical" evidence="8">
    <location>
        <begin position="79"/>
        <end position="99"/>
    </location>
</feature>
<evidence type="ECO:0000256" key="6">
    <source>
        <dbReference type="ARBA" id="ARBA00023004"/>
    </source>
</evidence>
<feature type="transmembrane region" description="Helical" evidence="8">
    <location>
        <begin position="12"/>
        <end position="35"/>
    </location>
</feature>
<feature type="transmembrane region" description="Helical" evidence="8">
    <location>
        <begin position="114"/>
        <end position="133"/>
    </location>
</feature>
<evidence type="ECO:0000256" key="8">
    <source>
        <dbReference type="HAMAP-Rule" id="MF_01207"/>
    </source>
</evidence>
<comment type="subcellular location">
    <subcellularLocation>
        <location evidence="8">Cell membrane</location>
        <topology evidence="8">Multi-pass membrane protein</topology>
    </subcellularLocation>
    <subcellularLocation>
        <location evidence="1">Membrane</location>
        <topology evidence="1">Multi-pass membrane protein</topology>
    </subcellularLocation>
</comment>
<name>A0A4V2G6D6_9GAMM</name>
<evidence type="ECO:0000313" key="11">
    <source>
        <dbReference type="Proteomes" id="UP000292423"/>
    </source>
</evidence>
<evidence type="ECO:0000256" key="3">
    <source>
        <dbReference type="ARBA" id="ARBA00022617"/>
    </source>
</evidence>
<dbReference type="GO" id="GO:0009055">
    <property type="term" value="F:electron transfer activity"/>
    <property type="evidence" value="ECO:0007669"/>
    <property type="project" value="UniProtKB-UniRule"/>
</dbReference>
<dbReference type="InterPro" id="IPR013130">
    <property type="entry name" value="Fe3_Rdtase_TM_dom"/>
</dbReference>
<dbReference type="OrthoDB" id="9788328at2"/>
<gene>
    <name evidence="8" type="primary">msrQ</name>
    <name evidence="10" type="ORF">EV700_0077</name>
</gene>
<evidence type="ECO:0000259" key="9">
    <source>
        <dbReference type="Pfam" id="PF01794"/>
    </source>
</evidence>
<dbReference type="AlphaFoldDB" id="A0A4V2G6D6"/>
<keyword evidence="11" id="KW-1185">Reference proteome</keyword>
<dbReference type="GO" id="GO:0046872">
    <property type="term" value="F:metal ion binding"/>
    <property type="evidence" value="ECO:0007669"/>
    <property type="project" value="UniProtKB-KW"/>
</dbReference>
<proteinExistence type="inferred from homology"/>
<keyword evidence="8" id="KW-0249">Electron transport</keyword>
<feature type="transmembrane region" description="Helical" evidence="8">
    <location>
        <begin position="171"/>
        <end position="191"/>
    </location>
</feature>
<dbReference type="GO" id="GO:0020037">
    <property type="term" value="F:heme binding"/>
    <property type="evidence" value="ECO:0007669"/>
    <property type="project" value="UniProtKB-UniRule"/>
</dbReference>
<accession>A0A4V2G6D6</accession>
<evidence type="ECO:0000256" key="1">
    <source>
        <dbReference type="ARBA" id="ARBA00004141"/>
    </source>
</evidence>
<feature type="transmembrane region" description="Helical" evidence="8">
    <location>
        <begin position="47"/>
        <end position="67"/>
    </location>
</feature>
<dbReference type="GO" id="GO:0010181">
    <property type="term" value="F:FMN binding"/>
    <property type="evidence" value="ECO:0007669"/>
    <property type="project" value="UniProtKB-UniRule"/>
</dbReference>
<comment type="cofactor">
    <cofactor evidence="8">
        <name>heme b</name>
        <dbReference type="ChEBI" id="CHEBI:60344"/>
    </cofactor>
    <text evidence="8">Binds 1 heme b (iron(II)-protoporphyrin IX) group per subunit.</text>
</comment>
<dbReference type="GO" id="GO:0005886">
    <property type="term" value="C:plasma membrane"/>
    <property type="evidence" value="ECO:0007669"/>
    <property type="project" value="UniProtKB-SubCell"/>
</dbReference>
<dbReference type="GO" id="GO:0016679">
    <property type="term" value="F:oxidoreductase activity, acting on diphenols and related substances as donors"/>
    <property type="evidence" value="ECO:0007669"/>
    <property type="project" value="TreeGrafter"/>
</dbReference>
<keyword evidence="8" id="KW-0288">FMN</keyword>
<feature type="domain" description="Ferric oxidoreductase" evidence="9">
    <location>
        <begin position="47"/>
        <end position="159"/>
    </location>
</feature>
<organism evidence="10 11">
    <name type="scientific">Fluviicoccus keumensis</name>
    <dbReference type="NCBI Taxonomy" id="1435465"/>
    <lineage>
        <taxon>Bacteria</taxon>
        <taxon>Pseudomonadati</taxon>
        <taxon>Pseudomonadota</taxon>
        <taxon>Gammaproteobacteria</taxon>
        <taxon>Moraxellales</taxon>
        <taxon>Moraxellaceae</taxon>
        <taxon>Fluviicoccus</taxon>
    </lineage>
</organism>
<keyword evidence="8" id="KW-0285">Flavoprotein</keyword>
<evidence type="ECO:0000313" key="10">
    <source>
        <dbReference type="EMBL" id="RZU48286.1"/>
    </source>
</evidence>
<keyword evidence="6 8" id="KW-0408">Iron</keyword>
<evidence type="ECO:0000256" key="7">
    <source>
        <dbReference type="ARBA" id="ARBA00023136"/>
    </source>
</evidence>
<protein>
    <recommendedName>
        <fullName evidence="8">Protein-methionine-sulfoxide reductase heme-binding subunit MsrQ</fullName>
    </recommendedName>
    <alternativeName>
        <fullName evidence="8">Flavocytochrome MsrQ</fullName>
    </alternativeName>
</protein>
<comment type="subunit">
    <text evidence="8">Heterodimer of a catalytic subunit (MsrP) and a heme-binding subunit (MsrQ).</text>
</comment>
<comment type="function">
    <text evidence="8">Part of the MsrPQ system that repairs oxidized periplasmic proteins containing methionine sulfoxide residues (Met-O), using respiratory chain electrons. Thus protects these proteins from oxidative-stress damage caused by reactive species of oxygen and chlorine generated by the host defense mechanisms. MsrPQ is essential for the maintenance of envelope integrity under bleach stress, rescuing a wide series of structurally unrelated periplasmic proteins from methionine oxidation. MsrQ provides electrons for reduction to the reductase catalytic subunit MsrP, using the quinone pool of the respiratory chain.</text>
</comment>
<evidence type="ECO:0000256" key="5">
    <source>
        <dbReference type="ARBA" id="ARBA00022989"/>
    </source>
</evidence>
<dbReference type="EMBL" id="SHKX01000001">
    <property type="protein sequence ID" value="RZU48286.1"/>
    <property type="molecule type" value="Genomic_DNA"/>
</dbReference>
<keyword evidence="5 8" id="KW-1133">Transmembrane helix</keyword>
<keyword evidence="7 8" id="KW-0472">Membrane</keyword>
<feature type="transmembrane region" description="Helical" evidence="8">
    <location>
        <begin position="145"/>
        <end position="165"/>
    </location>
</feature>
<evidence type="ECO:0000256" key="2">
    <source>
        <dbReference type="ARBA" id="ARBA00022448"/>
    </source>
</evidence>
<keyword evidence="8" id="KW-0479">Metal-binding</keyword>
<dbReference type="HAMAP" id="MF_01207">
    <property type="entry name" value="MsrQ"/>
    <property type="match status" value="1"/>
</dbReference>
<sequence>MRAGSWQKFVSLLVWTGLSLPLLIMIGQAITGHLGPDPAKALVDSSGLWTIRLLWLTLAMTPLRIITGMNGWVRYRRRLGLGALFYACIHLSCYAVFFLEGEWVALVREIVKRPYIVVGFMAWLLLLPLGLTSTRQWQRKLGHNWLRLHKAVYLIAFLALIHFIWLKKLGIWAVWPYALLLLVMMALRTPVIKRAIQSARINK</sequence>
<dbReference type="Pfam" id="PF01794">
    <property type="entry name" value="Ferric_reduct"/>
    <property type="match status" value="1"/>
</dbReference>
<dbReference type="PANTHER" id="PTHR36964">
    <property type="entry name" value="PROTEIN-METHIONINE-SULFOXIDE REDUCTASE HEME-BINDING SUBUNIT MSRQ"/>
    <property type="match status" value="1"/>
</dbReference>
<evidence type="ECO:0000256" key="4">
    <source>
        <dbReference type="ARBA" id="ARBA00022692"/>
    </source>
</evidence>
<dbReference type="RefSeq" id="WP_130410381.1">
    <property type="nucleotide sequence ID" value="NZ_SHKX01000001.1"/>
</dbReference>
<keyword evidence="2 8" id="KW-0813">Transport</keyword>
<dbReference type="PANTHER" id="PTHR36964:SF1">
    <property type="entry name" value="PROTEIN-METHIONINE-SULFOXIDE REDUCTASE HEME-BINDING SUBUNIT MSRQ"/>
    <property type="match status" value="1"/>
</dbReference>
<dbReference type="GO" id="GO:0030091">
    <property type="term" value="P:protein repair"/>
    <property type="evidence" value="ECO:0007669"/>
    <property type="project" value="UniProtKB-UniRule"/>
</dbReference>
<reference evidence="10 11" key="1">
    <citation type="submission" date="2019-02" db="EMBL/GenBank/DDBJ databases">
        <title>Genomic Encyclopedia of Type Strains, Phase IV (KMG-IV): sequencing the most valuable type-strain genomes for metagenomic binning, comparative biology and taxonomic classification.</title>
        <authorList>
            <person name="Goeker M."/>
        </authorList>
    </citation>
    <scope>NUCLEOTIDE SEQUENCE [LARGE SCALE GENOMIC DNA]</scope>
    <source>
        <strain evidence="10 11">DSM 105135</strain>
    </source>
</reference>
<dbReference type="Proteomes" id="UP000292423">
    <property type="component" value="Unassembled WGS sequence"/>
</dbReference>
<comment type="similarity">
    <text evidence="8">Belongs to the MsrQ family.</text>
</comment>
<comment type="cofactor">
    <cofactor evidence="8">
        <name>FMN</name>
        <dbReference type="ChEBI" id="CHEBI:58210"/>
    </cofactor>
    <text evidence="8">Binds 1 FMN per subunit.</text>
</comment>
<keyword evidence="4 8" id="KW-0812">Transmembrane</keyword>
<comment type="caution">
    <text evidence="10">The sequence shown here is derived from an EMBL/GenBank/DDBJ whole genome shotgun (WGS) entry which is preliminary data.</text>
</comment>
<keyword evidence="8" id="KW-1003">Cell membrane</keyword>